<reference evidence="1 2" key="1">
    <citation type="journal article" date="2018" name="Mol. Ecol.">
        <title>The obligate alkalophilic soda-lake fungus Sodiomyces alkalinus has shifted to a protein diet.</title>
        <authorList>
            <person name="Grum-Grzhimaylo A.A."/>
            <person name="Falkoski D.L."/>
            <person name="van den Heuvel J."/>
            <person name="Valero-Jimenez C.A."/>
            <person name="Min B."/>
            <person name="Choi I.G."/>
            <person name="Lipzen A."/>
            <person name="Daum C.G."/>
            <person name="Aanen D.K."/>
            <person name="Tsang A."/>
            <person name="Henrissat B."/>
            <person name="Bilanenko E.N."/>
            <person name="de Vries R.P."/>
            <person name="van Kan J.A.L."/>
            <person name="Grigoriev I.V."/>
            <person name="Debets A.J.M."/>
        </authorList>
    </citation>
    <scope>NUCLEOTIDE SEQUENCE [LARGE SCALE GENOMIC DNA]</scope>
    <source>
        <strain evidence="1 2">F11</strain>
    </source>
</reference>
<dbReference type="RefSeq" id="XP_028469144.1">
    <property type="nucleotide sequence ID" value="XM_028613998.1"/>
</dbReference>
<dbReference type="GeneID" id="39582476"/>
<dbReference type="Proteomes" id="UP000272025">
    <property type="component" value="Unassembled WGS sequence"/>
</dbReference>
<evidence type="ECO:0000313" key="2">
    <source>
        <dbReference type="Proteomes" id="UP000272025"/>
    </source>
</evidence>
<gene>
    <name evidence="1" type="ORF">SODALDRAFT_357371</name>
</gene>
<dbReference type="EMBL" id="ML119052">
    <property type="protein sequence ID" value="ROT41338.1"/>
    <property type="molecule type" value="Genomic_DNA"/>
</dbReference>
<proteinExistence type="predicted"/>
<sequence length="296" mass="33418">MANVVFPPTNIPRNGRTGARLWPHSPEAAIAPPPHRIPIFVPGPHRIFMDDFGPAVQFSSSLHLRIPDQHASQLGHRYVVPNKVTAPLMTHAPSRTPCSAFDPVHRELADGNIQTLVFLRSRQETLDRFSKDLPPYSVLFTTKYMHGTGHLCALKSSTKTRRDMEMLMRLKRAGSRAQVNLFWAGLFLLARLPFIPNLIKEELAAGIVLRLLHDIEGVYHACHVEPMRIVIVLPLCCSVVETTQGHKDNPAGADVRLMDEEILTTMPGTDNYRKKTSIWDKERHRSPRMFIDHLAT</sequence>
<accession>A0A3N2Q3T8</accession>
<keyword evidence="2" id="KW-1185">Reference proteome</keyword>
<name>A0A3N2Q3T8_SODAK</name>
<evidence type="ECO:0000313" key="1">
    <source>
        <dbReference type="EMBL" id="ROT41338.1"/>
    </source>
</evidence>
<dbReference type="AlphaFoldDB" id="A0A3N2Q3T8"/>
<protein>
    <submittedName>
        <fullName evidence="1">Uncharacterized protein</fullName>
    </submittedName>
</protein>
<organism evidence="1 2">
    <name type="scientific">Sodiomyces alkalinus (strain CBS 110278 / VKM F-3762 / F11)</name>
    <name type="common">Alkaliphilic filamentous fungus</name>
    <dbReference type="NCBI Taxonomy" id="1314773"/>
    <lineage>
        <taxon>Eukaryota</taxon>
        <taxon>Fungi</taxon>
        <taxon>Dikarya</taxon>
        <taxon>Ascomycota</taxon>
        <taxon>Pezizomycotina</taxon>
        <taxon>Sordariomycetes</taxon>
        <taxon>Hypocreomycetidae</taxon>
        <taxon>Glomerellales</taxon>
        <taxon>Plectosphaerellaceae</taxon>
        <taxon>Sodiomyces</taxon>
    </lineage>
</organism>